<keyword evidence="3" id="KW-1185">Reference proteome</keyword>
<evidence type="ECO:0000256" key="1">
    <source>
        <dbReference type="SAM" id="Coils"/>
    </source>
</evidence>
<accession>A0ABW9CTX9</accession>
<dbReference type="EMBL" id="JAQQDB010000037">
    <property type="protein sequence ID" value="MFM0521630.1"/>
    <property type="molecule type" value="Genomic_DNA"/>
</dbReference>
<evidence type="ECO:0000313" key="3">
    <source>
        <dbReference type="Proteomes" id="UP001629462"/>
    </source>
</evidence>
<protein>
    <recommendedName>
        <fullName evidence="4">TetR family transcriptional regulator</fullName>
    </recommendedName>
</protein>
<reference evidence="2 3" key="1">
    <citation type="journal article" date="2024" name="Chem. Sci.">
        <title>Discovery of megapolipeptins by genome mining of a Burkholderiales bacteria collection.</title>
        <authorList>
            <person name="Paulo B.S."/>
            <person name="Recchia M.J.J."/>
            <person name="Lee S."/>
            <person name="Fergusson C.H."/>
            <person name="Romanowski S.B."/>
            <person name="Hernandez A."/>
            <person name="Krull N."/>
            <person name="Liu D.Y."/>
            <person name="Cavanagh H."/>
            <person name="Bos A."/>
            <person name="Gray C.A."/>
            <person name="Murphy B.T."/>
            <person name="Linington R.G."/>
            <person name="Eustaquio A.S."/>
        </authorList>
    </citation>
    <scope>NUCLEOTIDE SEQUENCE [LARGE SCALE GENOMIC DNA]</scope>
    <source>
        <strain evidence="2 3">RL17-374-BIF-D</strain>
    </source>
</reference>
<organism evidence="2 3">
    <name type="scientific">Caballeronia jiangsuensis</name>
    <dbReference type="NCBI Taxonomy" id="1458357"/>
    <lineage>
        <taxon>Bacteria</taxon>
        <taxon>Pseudomonadati</taxon>
        <taxon>Pseudomonadota</taxon>
        <taxon>Betaproteobacteria</taxon>
        <taxon>Burkholderiales</taxon>
        <taxon>Burkholderiaceae</taxon>
        <taxon>Caballeronia</taxon>
    </lineage>
</organism>
<evidence type="ECO:0000313" key="2">
    <source>
        <dbReference type="EMBL" id="MFM0521630.1"/>
    </source>
</evidence>
<name>A0ABW9CTX9_9BURK</name>
<gene>
    <name evidence="2" type="ORF">PQR08_29810</name>
</gene>
<proteinExistence type="predicted"/>
<comment type="caution">
    <text evidence="2">The sequence shown here is derived from an EMBL/GenBank/DDBJ whole genome shotgun (WGS) entry which is preliminary data.</text>
</comment>
<feature type="coiled-coil region" evidence="1">
    <location>
        <begin position="80"/>
        <end position="132"/>
    </location>
</feature>
<keyword evidence="1" id="KW-0175">Coiled coil</keyword>
<dbReference type="Proteomes" id="UP001629462">
    <property type="component" value="Unassembled WGS sequence"/>
</dbReference>
<dbReference type="Gene3D" id="1.10.357.10">
    <property type="entry name" value="Tetracycline Repressor, domain 2"/>
    <property type="match status" value="1"/>
</dbReference>
<dbReference type="RefSeq" id="WP_408163318.1">
    <property type="nucleotide sequence ID" value="NZ_JAQQDB010000037.1"/>
</dbReference>
<evidence type="ECO:0008006" key="4">
    <source>
        <dbReference type="Google" id="ProtNLM"/>
    </source>
</evidence>
<sequence length="182" mass="20877">MRQSNYDAIDCALDRHKSGMTRHSDGKVTVVNVAKEARVGRATVYRCFAEHTDLKTKYDDLCTYGSSKAAEPPQTPHEAFLQARDEIKRLRQELKDVRRQVEEQRTLSANMIFVLKRKIDVVETENKNLRDRQSQSTVIQMPLSRQPDSDSEDVLKIELRVTGCSFSRYTRHKQPQLLPAGG</sequence>